<dbReference type="PROSITE" id="PS51649">
    <property type="entry name" value="NPH3"/>
    <property type="match status" value="1"/>
</dbReference>
<gene>
    <name evidence="6" type="ORF">AXF42_Ash014714</name>
</gene>
<evidence type="ECO:0000256" key="2">
    <source>
        <dbReference type="ARBA" id="ARBA00022786"/>
    </source>
</evidence>
<dbReference type="InterPro" id="IPR043454">
    <property type="entry name" value="NPH3/RPT2-like"/>
</dbReference>
<feature type="domain" description="NPH3" evidence="5">
    <location>
        <begin position="197"/>
        <end position="466"/>
    </location>
</feature>
<evidence type="ECO:0000259" key="5">
    <source>
        <dbReference type="PROSITE" id="PS51649"/>
    </source>
</evidence>
<dbReference type="AlphaFoldDB" id="A0A2H9ZW28"/>
<dbReference type="Pfam" id="PF03000">
    <property type="entry name" value="NPH3"/>
    <property type="match status" value="1"/>
</dbReference>
<evidence type="ECO:0000256" key="1">
    <source>
        <dbReference type="ARBA" id="ARBA00004906"/>
    </source>
</evidence>
<evidence type="ECO:0000256" key="4">
    <source>
        <dbReference type="SAM" id="MobiDB-lite"/>
    </source>
</evidence>
<dbReference type="SUPFAM" id="SSF54695">
    <property type="entry name" value="POZ domain"/>
    <property type="match status" value="1"/>
</dbReference>
<comment type="pathway">
    <text evidence="1">Protein modification; protein ubiquitination.</text>
</comment>
<evidence type="ECO:0000313" key="7">
    <source>
        <dbReference type="Proteomes" id="UP000236161"/>
    </source>
</evidence>
<dbReference type="PANTHER" id="PTHR32370">
    <property type="entry name" value="OS12G0117600 PROTEIN"/>
    <property type="match status" value="1"/>
</dbReference>
<proteinExistence type="inferred from homology"/>
<accession>A0A2H9ZW28</accession>
<protein>
    <submittedName>
        <fullName evidence="6">BTB/POZ domain-containing protein</fullName>
    </submittedName>
</protein>
<dbReference type="OrthoDB" id="1699162at2759"/>
<dbReference type="GO" id="GO:0016567">
    <property type="term" value="P:protein ubiquitination"/>
    <property type="evidence" value="ECO:0007669"/>
    <property type="project" value="UniProtKB-UniPathway"/>
</dbReference>
<dbReference type="EMBL" id="KZ453122">
    <property type="protein sequence ID" value="PKA47518.1"/>
    <property type="molecule type" value="Genomic_DNA"/>
</dbReference>
<reference evidence="6 7" key="1">
    <citation type="journal article" date="2017" name="Nature">
        <title>The Apostasia genome and the evolution of orchids.</title>
        <authorList>
            <person name="Zhang G.Q."/>
            <person name="Liu K.W."/>
            <person name="Li Z."/>
            <person name="Lohaus R."/>
            <person name="Hsiao Y.Y."/>
            <person name="Niu S.C."/>
            <person name="Wang J.Y."/>
            <person name="Lin Y.C."/>
            <person name="Xu Q."/>
            <person name="Chen L.J."/>
            <person name="Yoshida K."/>
            <person name="Fujiwara S."/>
            <person name="Wang Z.W."/>
            <person name="Zhang Y.Q."/>
            <person name="Mitsuda N."/>
            <person name="Wang M."/>
            <person name="Liu G.H."/>
            <person name="Pecoraro L."/>
            <person name="Huang H.X."/>
            <person name="Xiao X.J."/>
            <person name="Lin M."/>
            <person name="Wu X.Y."/>
            <person name="Wu W.L."/>
            <person name="Chen Y.Y."/>
            <person name="Chang S.B."/>
            <person name="Sakamoto S."/>
            <person name="Ohme-Takagi M."/>
            <person name="Yagi M."/>
            <person name="Zeng S.J."/>
            <person name="Shen C.Y."/>
            <person name="Yeh C.M."/>
            <person name="Luo Y.B."/>
            <person name="Tsai W.C."/>
            <person name="Van de Peer Y."/>
            <person name="Liu Z.J."/>
        </authorList>
    </citation>
    <scope>NUCLEOTIDE SEQUENCE [LARGE SCALE GENOMIC DNA]</scope>
    <source>
        <strain evidence="7">cv. Shenzhen</strain>
        <tissue evidence="6">Stem</tissue>
    </source>
</reference>
<dbReference type="InterPro" id="IPR011333">
    <property type="entry name" value="SKP1/BTB/POZ_sf"/>
</dbReference>
<dbReference type="Proteomes" id="UP000236161">
    <property type="component" value="Unassembled WGS sequence"/>
</dbReference>
<dbReference type="InterPro" id="IPR027356">
    <property type="entry name" value="NPH3_dom"/>
</dbReference>
<keyword evidence="7" id="KW-1185">Reference proteome</keyword>
<feature type="compositionally biased region" description="Polar residues" evidence="4">
    <location>
        <begin position="514"/>
        <end position="526"/>
    </location>
</feature>
<comment type="similarity">
    <text evidence="3">Belongs to the NPH3 family.</text>
</comment>
<sequence>MKYMKVGTKPDTFYTQDATRSVLTDVPPDLIIQINNTRYLLHKFPLLLKCGLLHRQLSTSDEGPLPSSISLHGIPGAETGFELCAKFCYGIAINLSAHNFAHAMAAALHLRMTDSVAGGNFVPKLESFFSSCILHGWKDSIVVLLHSAVLPDEQRFVIPCVDAVAGKILTPPSDVTWSFTYSRARHVREKRRSAPKDWWTEDVSELDLDLFRAVIFAVRSRKQLLPALVGEALHVYACKHLPDPDDPSARDAGEEMGKQRRVLEAIASMLPSEIGAVSGRFVVRLLKVSAIVGASASVRAELLRRAGLQLDEVGAGDLLFPLKNKPRSYDVDMVEAILENFLAGRFRRSAPTQAESQRRLRSTAKVAGVFDSYLEAVARDPELPASKFLGLISLLPEIAREEHDGLYGAIDTFFKEHPELSKSDRKQICRAIDCRKLSPEARRHAVANDRLPLRTVVQLLFAQQEKASSSQSREASSLRYSLDSANLIQKQQEEGRRRRRRREEKERTTMETKVATTEQASVSSTVIERKQRRGKQKEEQKKI</sequence>
<keyword evidence="2" id="KW-0833">Ubl conjugation pathway</keyword>
<name>A0A2H9ZW28_9ASPA</name>
<organism evidence="6 7">
    <name type="scientific">Apostasia shenzhenica</name>
    <dbReference type="NCBI Taxonomy" id="1088818"/>
    <lineage>
        <taxon>Eukaryota</taxon>
        <taxon>Viridiplantae</taxon>
        <taxon>Streptophyta</taxon>
        <taxon>Embryophyta</taxon>
        <taxon>Tracheophyta</taxon>
        <taxon>Spermatophyta</taxon>
        <taxon>Magnoliopsida</taxon>
        <taxon>Liliopsida</taxon>
        <taxon>Asparagales</taxon>
        <taxon>Orchidaceae</taxon>
        <taxon>Apostasioideae</taxon>
        <taxon>Apostasia</taxon>
    </lineage>
</organism>
<feature type="region of interest" description="Disordered" evidence="4">
    <location>
        <begin position="486"/>
        <end position="543"/>
    </location>
</feature>
<evidence type="ECO:0000313" key="6">
    <source>
        <dbReference type="EMBL" id="PKA47518.1"/>
    </source>
</evidence>
<dbReference type="UniPathway" id="UPA00143"/>
<evidence type="ECO:0000256" key="3">
    <source>
        <dbReference type="PROSITE-ProRule" id="PRU00982"/>
    </source>
</evidence>